<dbReference type="OMA" id="RTIHGMS"/>
<comment type="subcellular location">
    <subcellularLocation>
        <location evidence="1">Cell membrane</location>
        <topology evidence="1">Multi-pass membrane protein</topology>
    </subcellularLocation>
</comment>
<dbReference type="OrthoDB" id="199599at2759"/>
<proteinExistence type="predicted"/>
<keyword evidence="4 6" id="KW-1133">Transmembrane helix</keyword>
<dbReference type="eggNOG" id="ENOG502RQ0Q">
    <property type="taxonomic scope" value="Eukaryota"/>
</dbReference>
<feature type="domain" description="DUF202" evidence="7">
    <location>
        <begin position="1"/>
        <end position="78"/>
    </location>
</feature>
<gene>
    <name evidence="8" type="ORF">PICST_59170</name>
</gene>
<evidence type="ECO:0000256" key="4">
    <source>
        <dbReference type="ARBA" id="ARBA00022989"/>
    </source>
</evidence>
<dbReference type="HOGENOM" id="CLU_053359_3_2_1"/>
<dbReference type="InterPro" id="IPR052053">
    <property type="entry name" value="IM_YidH-like"/>
</dbReference>
<evidence type="ECO:0000256" key="5">
    <source>
        <dbReference type="ARBA" id="ARBA00023136"/>
    </source>
</evidence>
<feature type="transmembrane region" description="Helical" evidence="6">
    <location>
        <begin position="87"/>
        <end position="110"/>
    </location>
</feature>
<evidence type="ECO:0000256" key="1">
    <source>
        <dbReference type="ARBA" id="ARBA00004651"/>
    </source>
</evidence>
<sequence length="116" mass="13401">MANERTLLSWIRTAVTFVTFGIMFLQFFRLEEKSNFKYDIADKKTRTIHGMSRPLAGMCILLGLFTVLFGGYRYFEVQSLLMRSYYPATRLSIAVLILVNVALFVLLFTIDIKISI</sequence>
<dbReference type="EMBL" id="CP000498">
    <property type="protein sequence ID" value="ABN66151.1"/>
    <property type="molecule type" value="Genomic_DNA"/>
</dbReference>
<evidence type="ECO:0000259" key="7">
    <source>
        <dbReference type="Pfam" id="PF02656"/>
    </source>
</evidence>
<feature type="transmembrane region" description="Helical" evidence="6">
    <location>
        <begin position="6"/>
        <end position="28"/>
    </location>
</feature>
<evidence type="ECO:0000313" key="8">
    <source>
        <dbReference type="EMBL" id="ABN66151.1"/>
    </source>
</evidence>
<protein>
    <recommendedName>
        <fullName evidence="7">DUF202 domain-containing protein</fullName>
    </recommendedName>
</protein>
<keyword evidence="5 6" id="KW-0472">Membrane</keyword>
<reference evidence="8 9" key="1">
    <citation type="journal article" date="2007" name="Nat. Biotechnol.">
        <title>Genome sequence of the lignocellulose-bioconverting and xylose-fermenting yeast Pichia stipitis.</title>
        <authorList>
            <person name="Jeffries T.W."/>
            <person name="Grigoriev I.V."/>
            <person name="Grimwood J."/>
            <person name="Laplaza J.M."/>
            <person name="Aerts A."/>
            <person name="Salamov A."/>
            <person name="Schmutz J."/>
            <person name="Lindquist E."/>
            <person name="Dehal P."/>
            <person name="Shapiro H."/>
            <person name="Jin Y.S."/>
            <person name="Passoth V."/>
            <person name="Richardson P.M."/>
        </authorList>
    </citation>
    <scope>NUCLEOTIDE SEQUENCE [LARGE SCALE GENOMIC DNA]</scope>
    <source>
        <strain evidence="9">ATCC 58785 / CBS 6054 / NBRC 10063 / NRRL Y-11545</strain>
    </source>
</reference>
<dbReference type="RefSeq" id="XP_001384180.1">
    <property type="nucleotide sequence ID" value="XM_001384143.1"/>
</dbReference>
<dbReference type="InterPro" id="IPR003807">
    <property type="entry name" value="DUF202"/>
</dbReference>
<dbReference type="AlphaFoldDB" id="A3LTZ3"/>
<evidence type="ECO:0000256" key="3">
    <source>
        <dbReference type="ARBA" id="ARBA00022692"/>
    </source>
</evidence>
<dbReference type="Pfam" id="PF02656">
    <property type="entry name" value="DUF202"/>
    <property type="match status" value="1"/>
</dbReference>
<accession>A3LTZ3</accession>
<evidence type="ECO:0000256" key="2">
    <source>
        <dbReference type="ARBA" id="ARBA00022475"/>
    </source>
</evidence>
<dbReference type="PANTHER" id="PTHR34187">
    <property type="entry name" value="FGR18P"/>
    <property type="match status" value="1"/>
</dbReference>
<dbReference type="GO" id="GO:0005886">
    <property type="term" value="C:plasma membrane"/>
    <property type="evidence" value="ECO:0007669"/>
    <property type="project" value="UniProtKB-SubCell"/>
</dbReference>
<dbReference type="Proteomes" id="UP000002258">
    <property type="component" value="Chromosome 4"/>
</dbReference>
<dbReference type="PANTHER" id="PTHR34187:SF2">
    <property type="entry name" value="DUF202 DOMAIN-CONTAINING PROTEIN"/>
    <property type="match status" value="1"/>
</dbReference>
<evidence type="ECO:0000256" key="6">
    <source>
        <dbReference type="SAM" id="Phobius"/>
    </source>
</evidence>
<dbReference type="GeneID" id="4838717"/>
<dbReference type="KEGG" id="pic:PICST_59170"/>
<keyword evidence="2" id="KW-1003">Cell membrane</keyword>
<keyword evidence="3 6" id="KW-0812">Transmembrane</keyword>
<organism evidence="8 9">
    <name type="scientific">Scheffersomyces stipitis (strain ATCC 58785 / CBS 6054 / NBRC 10063 / NRRL Y-11545)</name>
    <name type="common">Yeast</name>
    <name type="synonym">Pichia stipitis</name>
    <dbReference type="NCBI Taxonomy" id="322104"/>
    <lineage>
        <taxon>Eukaryota</taxon>
        <taxon>Fungi</taxon>
        <taxon>Dikarya</taxon>
        <taxon>Ascomycota</taxon>
        <taxon>Saccharomycotina</taxon>
        <taxon>Pichiomycetes</taxon>
        <taxon>Debaryomycetaceae</taxon>
        <taxon>Scheffersomyces</taxon>
    </lineage>
</organism>
<name>A3LTZ3_PICST</name>
<keyword evidence="9" id="KW-1185">Reference proteome</keyword>
<feature type="transmembrane region" description="Helical" evidence="6">
    <location>
        <begin position="55"/>
        <end position="75"/>
    </location>
</feature>
<evidence type="ECO:0000313" key="9">
    <source>
        <dbReference type="Proteomes" id="UP000002258"/>
    </source>
</evidence>
<dbReference type="InParanoid" id="A3LTZ3"/>